<dbReference type="Pfam" id="PF03994">
    <property type="entry name" value="DUF350"/>
    <property type="match status" value="1"/>
</dbReference>
<evidence type="ECO:0000256" key="1">
    <source>
        <dbReference type="ARBA" id="ARBA00004651"/>
    </source>
</evidence>
<keyword evidence="9" id="KW-1185">Reference proteome</keyword>
<organism evidence="8 9">
    <name type="scientific">Melittangium boletus DSM 14713</name>
    <dbReference type="NCBI Taxonomy" id="1294270"/>
    <lineage>
        <taxon>Bacteria</taxon>
        <taxon>Pseudomonadati</taxon>
        <taxon>Myxococcota</taxon>
        <taxon>Myxococcia</taxon>
        <taxon>Myxococcales</taxon>
        <taxon>Cystobacterineae</taxon>
        <taxon>Archangiaceae</taxon>
        <taxon>Melittangium</taxon>
    </lineage>
</organism>
<keyword evidence="6 7" id="KW-0472">Membrane</keyword>
<dbReference type="KEGG" id="mbd:MEBOL_004667"/>
<evidence type="ECO:0008006" key="10">
    <source>
        <dbReference type="Google" id="ProtNLM"/>
    </source>
</evidence>
<dbReference type="AlphaFoldDB" id="A0A250IHI3"/>
<dbReference type="GO" id="GO:0005886">
    <property type="term" value="C:plasma membrane"/>
    <property type="evidence" value="ECO:0007669"/>
    <property type="project" value="UniProtKB-SubCell"/>
</dbReference>
<keyword evidence="3" id="KW-1003">Cell membrane</keyword>
<dbReference type="Proteomes" id="UP000217289">
    <property type="component" value="Chromosome"/>
</dbReference>
<sequence>MPMGVLAVVVNLDNLLASLVYSLVGLAVFVAGLFVFRLIMPFDVHKEIEVDQNTALGIVMGSFIIGLAIIVAAAISG</sequence>
<evidence type="ECO:0000256" key="4">
    <source>
        <dbReference type="ARBA" id="ARBA00022692"/>
    </source>
</evidence>
<evidence type="ECO:0000313" key="9">
    <source>
        <dbReference type="Proteomes" id="UP000217289"/>
    </source>
</evidence>
<reference evidence="8 9" key="1">
    <citation type="submission" date="2017-06" db="EMBL/GenBank/DDBJ databases">
        <authorList>
            <person name="Kim H.J."/>
            <person name="Triplett B.A."/>
        </authorList>
    </citation>
    <scope>NUCLEOTIDE SEQUENCE [LARGE SCALE GENOMIC DNA]</scope>
    <source>
        <strain evidence="8 9">DSM 14713</strain>
    </source>
</reference>
<evidence type="ECO:0000256" key="3">
    <source>
        <dbReference type="ARBA" id="ARBA00022475"/>
    </source>
</evidence>
<keyword evidence="5 7" id="KW-1133">Transmembrane helix</keyword>
<evidence type="ECO:0000256" key="7">
    <source>
        <dbReference type="SAM" id="Phobius"/>
    </source>
</evidence>
<evidence type="ECO:0000313" key="8">
    <source>
        <dbReference type="EMBL" id="ATB31205.1"/>
    </source>
</evidence>
<evidence type="ECO:0000256" key="5">
    <source>
        <dbReference type="ARBA" id="ARBA00022989"/>
    </source>
</evidence>
<accession>A0A250IHI3</accession>
<feature type="transmembrane region" description="Helical" evidence="7">
    <location>
        <begin position="54"/>
        <end position="75"/>
    </location>
</feature>
<evidence type="ECO:0000256" key="2">
    <source>
        <dbReference type="ARBA" id="ARBA00005779"/>
    </source>
</evidence>
<comment type="subcellular location">
    <subcellularLocation>
        <location evidence="1">Cell membrane</location>
        <topology evidence="1">Multi-pass membrane protein</topology>
    </subcellularLocation>
</comment>
<comment type="similarity">
    <text evidence="2">Belongs to the UPF0719 family.</text>
</comment>
<gene>
    <name evidence="8" type="ORF">MEBOL_004667</name>
</gene>
<protein>
    <recommendedName>
        <fullName evidence="10">DUF350 domain-containing protein</fullName>
    </recommendedName>
</protein>
<dbReference type="EMBL" id="CP022163">
    <property type="protein sequence ID" value="ATB31205.1"/>
    <property type="molecule type" value="Genomic_DNA"/>
</dbReference>
<proteinExistence type="inferred from homology"/>
<name>A0A250IHI3_9BACT</name>
<keyword evidence="4 7" id="KW-0812">Transmembrane</keyword>
<dbReference type="InterPro" id="IPR007140">
    <property type="entry name" value="DUF350"/>
</dbReference>
<feature type="transmembrane region" description="Helical" evidence="7">
    <location>
        <begin position="20"/>
        <end position="42"/>
    </location>
</feature>
<evidence type="ECO:0000256" key="6">
    <source>
        <dbReference type="ARBA" id="ARBA00023136"/>
    </source>
</evidence>